<gene>
    <name evidence="2" type="ORF">JGU71_13615</name>
</gene>
<dbReference type="RefSeq" id="WP_199704705.1">
    <property type="nucleotide sequence ID" value="NZ_JAEMNV010000004.1"/>
</dbReference>
<dbReference type="AlphaFoldDB" id="A0A934U3M5"/>
<reference evidence="2" key="1">
    <citation type="submission" date="2020-12" db="EMBL/GenBank/DDBJ databases">
        <title>Antrihabitans popcorni sp. nov. and Antrihabitans auranticaus sp. nov., isolated from a larva cave.</title>
        <authorList>
            <person name="Lee S.D."/>
            <person name="Kim I.S."/>
        </authorList>
    </citation>
    <scope>NUCLEOTIDE SEQUENCE</scope>
    <source>
        <strain evidence="2">YC3-6</strain>
    </source>
</reference>
<feature type="chain" id="PRO_5037404483" description="Secreted protein" evidence="1">
    <location>
        <begin position="34"/>
        <end position="188"/>
    </location>
</feature>
<protein>
    <recommendedName>
        <fullName evidence="4">Secreted protein</fullName>
    </recommendedName>
</protein>
<evidence type="ECO:0008006" key="4">
    <source>
        <dbReference type="Google" id="ProtNLM"/>
    </source>
</evidence>
<feature type="signal peptide" evidence="1">
    <location>
        <begin position="1"/>
        <end position="33"/>
    </location>
</feature>
<dbReference type="EMBL" id="JAEMNV010000004">
    <property type="protein sequence ID" value="MBJ8339929.1"/>
    <property type="molecule type" value="Genomic_DNA"/>
</dbReference>
<organism evidence="2 3">
    <name type="scientific">Antrihabitans stalagmiti</name>
    <dbReference type="NCBI Taxonomy" id="2799499"/>
    <lineage>
        <taxon>Bacteria</taxon>
        <taxon>Bacillati</taxon>
        <taxon>Actinomycetota</taxon>
        <taxon>Actinomycetes</taxon>
        <taxon>Mycobacteriales</taxon>
        <taxon>Nocardiaceae</taxon>
        <taxon>Antrihabitans</taxon>
    </lineage>
</organism>
<name>A0A934U3M5_9NOCA</name>
<evidence type="ECO:0000313" key="3">
    <source>
        <dbReference type="Proteomes" id="UP000655868"/>
    </source>
</evidence>
<dbReference type="Proteomes" id="UP000655868">
    <property type="component" value="Unassembled WGS sequence"/>
</dbReference>
<keyword evidence="1" id="KW-0732">Signal</keyword>
<evidence type="ECO:0000313" key="2">
    <source>
        <dbReference type="EMBL" id="MBJ8339929.1"/>
    </source>
</evidence>
<sequence length="188" mass="20208">MTKQPRYRFRSLAFALGTVVALAPFTAVGNASAEPTDYGNGCAVYPDDRAATIDALRFKCSVEQQDEIYVSAAAGSTPRGVTSGWVTRPAIMAAMAPPLWIGKTFYTGSNGGHLQNRITGAGIEGWVADVYLGTSKVDNEPAWILNYAPSPTPPLLDEIREVSPGVWFGLSWWRDPAISPLLLAFVVS</sequence>
<comment type="caution">
    <text evidence="2">The sequence shown here is derived from an EMBL/GenBank/DDBJ whole genome shotgun (WGS) entry which is preliminary data.</text>
</comment>
<proteinExistence type="predicted"/>
<keyword evidence="3" id="KW-1185">Reference proteome</keyword>
<accession>A0A934U3M5</accession>
<evidence type="ECO:0000256" key="1">
    <source>
        <dbReference type="SAM" id="SignalP"/>
    </source>
</evidence>